<evidence type="ECO:0000259" key="3">
    <source>
        <dbReference type="Pfam" id="PF00685"/>
    </source>
</evidence>
<dbReference type="GO" id="GO:0008146">
    <property type="term" value="F:sulfotransferase activity"/>
    <property type="evidence" value="ECO:0007669"/>
    <property type="project" value="InterPro"/>
</dbReference>
<dbReference type="Pfam" id="PF00685">
    <property type="entry name" value="Sulfotransfer_1"/>
    <property type="match status" value="1"/>
</dbReference>
<dbReference type="InterPro" id="IPR027417">
    <property type="entry name" value="P-loop_NTPase"/>
</dbReference>
<reference evidence="4 5" key="1">
    <citation type="journal article" date="2014" name="Int. J. Syst. Evol. Microbiol.">
        <title>Sneathiella chungangensis sp. nov., isolated from a marine sand, and emended description of the genus Sneathiella.</title>
        <authorList>
            <person name="Siamphan C."/>
            <person name="Kim H."/>
            <person name="Lee J.S."/>
            <person name="Kim W."/>
        </authorList>
    </citation>
    <scope>NUCLEOTIDE SEQUENCE [LARGE SCALE GENOMIC DNA]</scope>
    <source>
        <strain evidence="4 5">KCTC 32476</strain>
    </source>
</reference>
<evidence type="ECO:0000313" key="5">
    <source>
        <dbReference type="Proteomes" id="UP000445696"/>
    </source>
</evidence>
<dbReference type="RefSeq" id="WP_161340551.1">
    <property type="nucleotide sequence ID" value="NZ_JBHSDG010000003.1"/>
</dbReference>
<comment type="caution">
    <text evidence="4">The sequence shown here is derived from an EMBL/GenBank/DDBJ whole genome shotgun (WGS) entry which is preliminary data.</text>
</comment>
<proteinExistence type="inferred from homology"/>
<dbReference type="Gene3D" id="3.40.50.300">
    <property type="entry name" value="P-loop containing nucleotide triphosphate hydrolases"/>
    <property type="match status" value="1"/>
</dbReference>
<accession>A0A845MKL7</accession>
<sequence>MGDIVWLASYPKSGNTWARIFLHNLFLNGDEPADLNSLTKFTMGDGKKKWFERAAGRSIDNFSEAEITALIPKVHELYTRTRFDTVFVKTHNALRLINGIPLVTPTYTAGAIYFIRNPLDVVLSLANHFGQSVDESIDMMNNHNASTEGTDKKIPEFLCSWSDHVNSWLQEGNKSRVHVMRYEDMLYKPEKTFGGMAKFLGVKPSREHLRKAIKFSSFEKLRKLEDTKGFNERSDKAERFFRVGKAGQWKTALTQEQVEKIVAAHYDVMKKFKYLPPGYK</sequence>
<evidence type="ECO:0000313" key="4">
    <source>
        <dbReference type="EMBL" id="MZR24092.1"/>
    </source>
</evidence>
<keyword evidence="5" id="KW-1185">Reference proteome</keyword>
<comment type="similarity">
    <text evidence="1">Belongs to the sulfotransferase 1 family.</text>
</comment>
<dbReference type="SUPFAM" id="SSF52540">
    <property type="entry name" value="P-loop containing nucleoside triphosphate hydrolases"/>
    <property type="match status" value="1"/>
</dbReference>
<gene>
    <name evidence="4" type="ORF">GQF03_17290</name>
</gene>
<dbReference type="PANTHER" id="PTHR11783">
    <property type="entry name" value="SULFOTRANSFERASE SULT"/>
    <property type="match status" value="1"/>
</dbReference>
<evidence type="ECO:0000256" key="2">
    <source>
        <dbReference type="ARBA" id="ARBA00022679"/>
    </source>
</evidence>
<keyword evidence="2 4" id="KW-0808">Transferase</keyword>
<organism evidence="4 5">
    <name type="scientific">Sneathiella chungangensis</name>
    <dbReference type="NCBI Taxonomy" id="1418234"/>
    <lineage>
        <taxon>Bacteria</taxon>
        <taxon>Pseudomonadati</taxon>
        <taxon>Pseudomonadota</taxon>
        <taxon>Alphaproteobacteria</taxon>
        <taxon>Sneathiellales</taxon>
        <taxon>Sneathiellaceae</taxon>
        <taxon>Sneathiella</taxon>
    </lineage>
</organism>
<protein>
    <submittedName>
        <fullName evidence="4">Sulfotransferase domain-containing protein</fullName>
    </submittedName>
</protein>
<dbReference type="OrthoDB" id="9804504at2"/>
<dbReference type="AlphaFoldDB" id="A0A845MKL7"/>
<evidence type="ECO:0000256" key="1">
    <source>
        <dbReference type="ARBA" id="ARBA00005771"/>
    </source>
</evidence>
<dbReference type="Proteomes" id="UP000445696">
    <property type="component" value="Unassembled WGS sequence"/>
</dbReference>
<name>A0A845MKL7_9PROT</name>
<feature type="domain" description="Sulfotransferase" evidence="3">
    <location>
        <begin position="5"/>
        <end position="272"/>
    </location>
</feature>
<dbReference type="InterPro" id="IPR000863">
    <property type="entry name" value="Sulfotransferase_dom"/>
</dbReference>
<dbReference type="EMBL" id="WTVA01000015">
    <property type="protein sequence ID" value="MZR24092.1"/>
    <property type="molecule type" value="Genomic_DNA"/>
</dbReference>